<sequence length="487" mass="54820">MLLGVVNMANILKRSVCMVQTPKEKDELVPLKNPPLPAPLFPLPVEDKLHISFTNGPKMMQTSPPFTNGPKMMQTSPPFTNGPKMTSPFTNGMQTRFYAKNRYKNDHGFYGSSSTDDEELYEPCAFCQTTKSNWHTGRLGLASADGGQFKIVCFFTQPKDDNTVIIHSSCVSWVLAHHKAKNLVDILKSSDPSPTCVICGKDKAFLGCSQCGTAYHLLCASRNECTLIEENFVLLCVKHPLRNPMIDHFDKESKKYSLELHSLTQEPTSVFPVPPPNLIAREKVLVLVWYYNKVNGFVLHGMWIGEIDAGKVILLNNDICEIKDEPLYKDILSMLDKLPSSTVDHMKTFWFSSEAGPKSVTSYVTGRTYPTFWISEILKHAVQDGLIMFPDYFERLVKLSQPFVGRDNPESLRTIMEDLNRGNSTGVHMCADLAETISNKFGKTADLKFKEGHMTVQLQLSFVFKENGEKVDHPSPHSVDQFSAFRF</sequence>
<reference evidence="6" key="1">
    <citation type="submission" date="2023-02" db="EMBL/GenBank/DDBJ databases">
        <title>Genome of toxic invasive species Heracleum sosnowskyi carries increased number of genes despite the absence of recent whole-genome duplications.</title>
        <authorList>
            <person name="Schelkunov M."/>
            <person name="Shtratnikova V."/>
            <person name="Makarenko M."/>
            <person name="Klepikova A."/>
            <person name="Omelchenko D."/>
            <person name="Novikova G."/>
            <person name="Obukhova E."/>
            <person name="Bogdanov V."/>
            <person name="Penin A."/>
            <person name="Logacheva M."/>
        </authorList>
    </citation>
    <scope>NUCLEOTIDE SEQUENCE</scope>
    <source>
        <strain evidence="6">Hsosn_3</strain>
        <tissue evidence="6">Leaf</tissue>
    </source>
</reference>
<reference evidence="6" key="2">
    <citation type="submission" date="2023-05" db="EMBL/GenBank/DDBJ databases">
        <authorList>
            <person name="Schelkunov M.I."/>
        </authorList>
    </citation>
    <scope>NUCLEOTIDE SEQUENCE</scope>
    <source>
        <strain evidence="6">Hsosn_3</strain>
        <tissue evidence="6">Leaf</tissue>
    </source>
</reference>
<accession>A0AAD8H1E1</accession>
<dbReference type="InterPro" id="IPR013083">
    <property type="entry name" value="Znf_RING/FYVE/PHD"/>
</dbReference>
<evidence type="ECO:0000259" key="4">
    <source>
        <dbReference type="SMART" id="SM00249"/>
    </source>
</evidence>
<evidence type="ECO:0000313" key="7">
    <source>
        <dbReference type="Proteomes" id="UP001237642"/>
    </source>
</evidence>
<dbReference type="InterPro" id="IPR001965">
    <property type="entry name" value="Znf_PHD"/>
</dbReference>
<dbReference type="EMBL" id="JAUIZM010000010">
    <property type="protein sequence ID" value="KAK1359165.1"/>
    <property type="molecule type" value="Genomic_DNA"/>
</dbReference>
<dbReference type="GO" id="GO:0033897">
    <property type="term" value="F:ribonuclease T2 activity"/>
    <property type="evidence" value="ECO:0007669"/>
    <property type="project" value="InterPro"/>
</dbReference>
<dbReference type="InterPro" id="IPR036430">
    <property type="entry name" value="RNase_T2-like_sf"/>
</dbReference>
<dbReference type="SUPFAM" id="SSF57903">
    <property type="entry name" value="FYVE/PHD zinc finger"/>
    <property type="match status" value="1"/>
</dbReference>
<evidence type="ECO:0000313" key="6">
    <source>
        <dbReference type="EMBL" id="KAK1359165.1"/>
    </source>
</evidence>
<evidence type="ECO:0000256" key="2">
    <source>
        <dbReference type="ARBA" id="ARBA00022771"/>
    </source>
</evidence>
<dbReference type="AlphaFoldDB" id="A0AAD8H1E1"/>
<keyword evidence="1" id="KW-0479">Metal-binding</keyword>
<proteinExistence type="predicted"/>
<feature type="domain" description="Zinc finger PHD-type" evidence="4">
    <location>
        <begin position="195"/>
        <end position="240"/>
    </location>
</feature>
<dbReference type="GO" id="GO:0008270">
    <property type="term" value="F:zinc ion binding"/>
    <property type="evidence" value="ECO:0007669"/>
    <property type="project" value="UniProtKB-KW"/>
</dbReference>
<keyword evidence="7" id="KW-1185">Reference proteome</keyword>
<dbReference type="GO" id="GO:0003723">
    <property type="term" value="F:RNA binding"/>
    <property type="evidence" value="ECO:0007669"/>
    <property type="project" value="InterPro"/>
</dbReference>
<keyword evidence="3" id="KW-0862">Zinc</keyword>
<keyword evidence="2" id="KW-0863">Zinc-finger</keyword>
<organism evidence="6 7">
    <name type="scientific">Heracleum sosnowskyi</name>
    <dbReference type="NCBI Taxonomy" id="360622"/>
    <lineage>
        <taxon>Eukaryota</taxon>
        <taxon>Viridiplantae</taxon>
        <taxon>Streptophyta</taxon>
        <taxon>Embryophyta</taxon>
        <taxon>Tracheophyta</taxon>
        <taxon>Spermatophyta</taxon>
        <taxon>Magnoliopsida</taxon>
        <taxon>eudicotyledons</taxon>
        <taxon>Gunneridae</taxon>
        <taxon>Pentapetalae</taxon>
        <taxon>asterids</taxon>
        <taxon>campanulids</taxon>
        <taxon>Apiales</taxon>
        <taxon>Apiaceae</taxon>
        <taxon>Apioideae</taxon>
        <taxon>apioid superclade</taxon>
        <taxon>Tordylieae</taxon>
        <taxon>Tordyliinae</taxon>
        <taxon>Heracleum</taxon>
    </lineage>
</organism>
<name>A0AAD8H1E1_9APIA</name>
<dbReference type="SMART" id="SM00249">
    <property type="entry name" value="PHD"/>
    <property type="match status" value="1"/>
</dbReference>
<dbReference type="Gene3D" id="3.90.730.10">
    <property type="entry name" value="Ribonuclease T2-like"/>
    <property type="match status" value="1"/>
</dbReference>
<protein>
    <recommendedName>
        <fullName evidence="4">Zinc finger PHD-type domain-containing protein</fullName>
    </recommendedName>
</protein>
<dbReference type="Gene3D" id="3.30.40.10">
    <property type="entry name" value="Zinc/RING finger domain, C3HC4 (zinc finger)"/>
    <property type="match status" value="1"/>
</dbReference>
<comment type="caution">
    <text evidence="6">The sequence shown here is derived from an EMBL/GenBank/DDBJ whole genome shotgun (WGS) entry which is preliminary data.</text>
</comment>
<gene>
    <name evidence="5" type="ORF">POM88_043632</name>
    <name evidence="6" type="ORF">POM88_043639</name>
</gene>
<evidence type="ECO:0000256" key="1">
    <source>
        <dbReference type="ARBA" id="ARBA00022723"/>
    </source>
</evidence>
<evidence type="ECO:0000256" key="3">
    <source>
        <dbReference type="ARBA" id="ARBA00022833"/>
    </source>
</evidence>
<evidence type="ECO:0000313" key="5">
    <source>
        <dbReference type="EMBL" id="KAK1359158.1"/>
    </source>
</evidence>
<dbReference type="EMBL" id="JAUIZM010000010">
    <property type="protein sequence ID" value="KAK1359158.1"/>
    <property type="molecule type" value="Genomic_DNA"/>
</dbReference>
<dbReference type="InterPro" id="IPR011011">
    <property type="entry name" value="Znf_FYVE_PHD"/>
</dbReference>
<dbReference type="Proteomes" id="UP001237642">
    <property type="component" value="Unassembled WGS sequence"/>
</dbReference>